<dbReference type="EMBL" id="PVWK01000103">
    <property type="protein sequence ID" value="PSB26573.1"/>
    <property type="molecule type" value="Genomic_DNA"/>
</dbReference>
<dbReference type="RefSeq" id="WP_106257920.1">
    <property type="nucleotide sequence ID" value="NZ_CAWNSW010000072.1"/>
</dbReference>
<proteinExistence type="predicted"/>
<organism evidence="1 2">
    <name type="scientific">Stenomitos frigidus ULC18</name>
    <dbReference type="NCBI Taxonomy" id="2107698"/>
    <lineage>
        <taxon>Bacteria</taxon>
        <taxon>Bacillati</taxon>
        <taxon>Cyanobacteriota</taxon>
        <taxon>Cyanophyceae</taxon>
        <taxon>Leptolyngbyales</taxon>
        <taxon>Leptolyngbyaceae</taxon>
        <taxon>Stenomitos</taxon>
    </lineage>
</organism>
<keyword evidence="2" id="KW-1185">Reference proteome</keyword>
<comment type="caution">
    <text evidence="1">The sequence shown here is derived from an EMBL/GenBank/DDBJ whole genome shotgun (WGS) entry which is preliminary data.</text>
</comment>
<evidence type="ECO:0000313" key="1">
    <source>
        <dbReference type="EMBL" id="PSB26573.1"/>
    </source>
</evidence>
<dbReference type="AlphaFoldDB" id="A0A2T1E1C9"/>
<protein>
    <submittedName>
        <fullName evidence="1">Uncharacterized protein</fullName>
    </submittedName>
</protein>
<gene>
    <name evidence="1" type="ORF">C7B82_19330</name>
</gene>
<reference evidence="1 2" key="2">
    <citation type="submission" date="2018-03" db="EMBL/GenBank/DDBJ databases">
        <title>The ancient ancestry and fast evolution of plastids.</title>
        <authorList>
            <person name="Moore K.R."/>
            <person name="Magnabosco C."/>
            <person name="Momper L."/>
            <person name="Gold D.A."/>
            <person name="Bosak T."/>
            <person name="Fournier G.P."/>
        </authorList>
    </citation>
    <scope>NUCLEOTIDE SEQUENCE [LARGE SCALE GENOMIC DNA]</scope>
    <source>
        <strain evidence="1 2">ULC18</strain>
    </source>
</reference>
<name>A0A2T1E1C9_9CYAN</name>
<sequence>MRHSTTLADSSYTVLDFFIILNVKKLIERPSADSRDRRFKRLQADDPRPDVQLLTQCVCFVRKGLAATEHQR</sequence>
<dbReference type="Proteomes" id="UP000239576">
    <property type="component" value="Unassembled WGS sequence"/>
</dbReference>
<reference evidence="2" key="1">
    <citation type="submission" date="2018-02" db="EMBL/GenBank/DDBJ databases">
        <authorList>
            <person name="Moore K."/>
            <person name="Momper L."/>
        </authorList>
    </citation>
    <scope>NUCLEOTIDE SEQUENCE [LARGE SCALE GENOMIC DNA]</scope>
    <source>
        <strain evidence="2">ULC18</strain>
    </source>
</reference>
<accession>A0A2T1E1C9</accession>
<evidence type="ECO:0000313" key="2">
    <source>
        <dbReference type="Proteomes" id="UP000239576"/>
    </source>
</evidence>